<proteinExistence type="predicted"/>
<reference evidence="2" key="1">
    <citation type="submission" date="2020-06" db="EMBL/GenBank/DDBJ databases">
        <title>Unique genomic features of the anaerobic methanotrophic archaea.</title>
        <authorList>
            <person name="Chadwick G.L."/>
            <person name="Skennerton C.T."/>
            <person name="Laso-Perez R."/>
            <person name="Leu A.O."/>
            <person name="Speth D.R."/>
            <person name="Yu H."/>
            <person name="Morgan-Lang C."/>
            <person name="Hatzenpichler R."/>
            <person name="Goudeau D."/>
            <person name="Malmstrom R."/>
            <person name="Brazelton W.J."/>
            <person name="Woyke T."/>
            <person name="Hallam S.J."/>
            <person name="Tyson G.W."/>
            <person name="Wegener G."/>
            <person name="Boetius A."/>
            <person name="Orphan V."/>
        </authorList>
    </citation>
    <scope>NUCLEOTIDE SEQUENCE</scope>
</reference>
<organism evidence="2">
    <name type="scientific">Candidatus Methanophaga sp. ANME-1 ERB7</name>
    <dbReference type="NCBI Taxonomy" id="2759913"/>
    <lineage>
        <taxon>Archaea</taxon>
        <taxon>Methanobacteriati</taxon>
        <taxon>Methanobacteriota</taxon>
        <taxon>Stenosarchaea group</taxon>
        <taxon>Methanomicrobia</taxon>
        <taxon>Candidatus Methanophagales</taxon>
        <taxon>Candidatus Methanophagaceae</taxon>
        <taxon>Candidatus Methanophaga</taxon>
    </lineage>
</organism>
<sequence length="208" mass="22747">MKISVGLIISWILKALMVLLILMAVSRGMGSMVFGGIIALFLCMVPTIVNWKWKNSVPMAIDILVTLALLIHIGGEVTAAYFIMPHYDTVAHFTSSILIACIAFVAIYALDRHWGGLSMDLYVMAFFVVIMAMAIGVIWEFMEWGADLYTGSWAQRGNIDTMGDLLIDTLGGIVMAIIGVLLVKRGEMGKATEGLGKLIESKGQKKKE</sequence>
<evidence type="ECO:0008006" key="3">
    <source>
        <dbReference type="Google" id="ProtNLM"/>
    </source>
</evidence>
<gene>
    <name evidence="2" type="ORF">JGNPCJAK_00045</name>
</gene>
<evidence type="ECO:0000313" key="2">
    <source>
        <dbReference type="EMBL" id="QNO55941.1"/>
    </source>
</evidence>
<accession>A0A7G9Z6Q7</accession>
<protein>
    <recommendedName>
        <fullName evidence="3">Inner membrane protein YjdF</fullName>
    </recommendedName>
</protein>
<dbReference type="AlphaFoldDB" id="A0A7G9Z6Q7"/>
<feature type="transmembrane region" description="Helical" evidence="1">
    <location>
        <begin position="32"/>
        <end position="51"/>
    </location>
</feature>
<feature type="transmembrane region" description="Helical" evidence="1">
    <location>
        <begin position="90"/>
        <end position="110"/>
    </location>
</feature>
<feature type="transmembrane region" description="Helical" evidence="1">
    <location>
        <begin position="162"/>
        <end position="183"/>
    </location>
</feature>
<dbReference type="EMBL" id="MT631633">
    <property type="protein sequence ID" value="QNO55941.1"/>
    <property type="molecule type" value="Genomic_DNA"/>
</dbReference>
<evidence type="ECO:0000256" key="1">
    <source>
        <dbReference type="SAM" id="Phobius"/>
    </source>
</evidence>
<feature type="transmembrane region" description="Helical" evidence="1">
    <location>
        <begin position="63"/>
        <end position="84"/>
    </location>
</feature>
<keyword evidence="1" id="KW-0812">Transmembrane</keyword>
<keyword evidence="1" id="KW-0472">Membrane</keyword>
<dbReference type="Pfam" id="PF09997">
    <property type="entry name" value="DUF2238"/>
    <property type="match status" value="1"/>
</dbReference>
<keyword evidence="1" id="KW-1133">Transmembrane helix</keyword>
<dbReference type="InterPro" id="IPR014509">
    <property type="entry name" value="YjdF-like"/>
</dbReference>
<feature type="transmembrane region" description="Helical" evidence="1">
    <location>
        <begin position="7"/>
        <end position="26"/>
    </location>
</feature>
<name>A0A7G9Z6Q7_9EURY</name>
<feature type="transmembrane region" description="Helical" evidence="1">
    <location>
        <begin position="122"/>
        <end position="142"/>
    </location>
</feature>